<dbReference type="InterPro" id="IPR023170">
    <property type="entry name" value="HhH_base_excis_C"/>
</dbReference>
<evidence type="ECO:0000313" key="1">
    <source>
        <dbReference type="EMBL" id="HGQ74298.1"/>
    </source>
</evidence>
<dbReference type="SUPFAM" id="SSF48150">
    <property type="entry name" value="DNA-glycosylase"/>
    <property type="match status" value="1"/>
</dbReference>
<accession>A0A7C4JM00</accession>
<dbReference type="EMBL" id="DTBP01000034">
    <property type="protein sequence ID" value="HGQ74298.1"/>
    <property type="molecule type" value="Genomic_DNA"/>
</dbReference>
<dbReference type="GO" id="GO:0003824">
    <property type="term" value="F:catalytic activity"/>
    <property type="evidence" value="ECO:0007669"/>
    <property type="project" value="InterPro"/>
</dbReference>
<dbReference type="AlphaFoldDB" id="A0A7C4JM00"/>
<organism evidence="1">
    <name type="scientific">Staphylothermus marinus</name>
    <dbReference type="NCBI Taxonomy" id="2280"/>
    <lineage>
        <taxon>Archaea</taxon>
        <taxon>Thermoproteota</taxon>
        <taxon>Thermoprotei</taxon>
        <taxon>Desulfurococcales</taxon>
        <taxon>Desulfurococcaceae</taxon>
        <taxon>Staphylothermus</taxon>
    </lineage>
</organism>
<sequence length="318" mass="37404">MFLIGIDERYVREISRIIVKYSGFFESNTIDIFDTRYYPPPDLDNESVLRYFLVMVAMDHRLSRPGKPYEACLEDGCYHGADLLYRLGVKMLLENPSFFDPSYLRDIRVEQVINWLSVSSATPPDPYIRTMLLRDLGLKLLKLYNSSVESILEGSRGYLRGGYEHYGLLDYLRVFRAYEDPVEKKSLLFVKFITARKLFNPRDKPSIPVDNHLTRIALRLGLVMVSGKLWDKIRSGLEVSTVEDILLRFAVREAYDQLINYSGLDIRVLDDFLWNHGRRVCLKDKPICDICVFRESCLAYRDRNFMVNEHVYYNTWYY</sequence>
<dbReference type="GO" id="GO:0006281">
    <property type="term" value="P:DNA repair"/>
    <property type="evidence" value="ECO:0007669"/>
    <property type="project" value="InterPro"/>
</dbReference>
<proteinExistence type="predicted"/>
<protein>
    <submittedName>
        <fullName evidence="1">Iron-sulfur cluster loop</fullName>
    </submittedName>
</protein>
<reference evidence="1" key="1">
    <citation type="journal article" date="2020" name="mSystems">
        <title>Genome- and Community-Level Interaction Insights into Carbon Utilization and Element Cycling Functions of Hydrothermarchaeota in Hydrothermal Sediment.</title>
        <authorList>
            <person name="Zhou Z."/>
            <person name="Liu Y."/>
            <person name="Xu W."/>
            <person name="Pan J."/>
            <person name="Luo Z.H."/>
            <person name="Li M."/>
        </authorList>
    </citation>
    <scope>NUCLEOTIDE SEQUENCE [LARGE SCALE GENOMIC DNA]</scope>
    <source>
        <strain evidence="1">SpSt-648</strain>
    </source>
</reference>
<dbReference type="InterPro" id="IPR011257">
    <property type="entry name" value="DNA_glycosylase"/>
</dbReference>
<gene>
    <name evidence="1" type="ORF">ENU20_04405</name>
</gene>
<comment type="caution">
    <text evidence="1">The sequence shown here is derived from an EMBL/GenBank/DDBJ whole genome shotgun (WGS) entry which is preliminary data.</text>
</comment>
<dbReference type="Gene3D" id="1.10.1670.10">
    <property type="entry name" value="Helix-hairpin-Helix base-excision DNA repair enzymes (C-terminal)"/>
    <property type="match status" value="1"/>
</dbReference>
<name>A0A7C4JM00_STAMA</name>